<gene>
    <name evidence="8" type="ORF">D5R93_01385</name>
</gene>
<dbReference type="PANTHER" id="PTHR30185:SF18">
    <property type="entry name" value="TRANSCRIPTIONAL REGULATOR MTLR"/>
    <property type="match status" value="1"/>
</dbReference>
<dbReference type="EMBL" id="CP032514">
    <property type="protein sequence ID" value="AYD89042.1"/>
    <property type="molecule type" value="Genomic_DNA"/>
</dbReference>
<dbReference type="InterPro" id="IPR011608">
    <property type="entry name" value="PRD"/>
</dbReference>
<dbReference type="Proteomes" id="UP000273001">
    <property type="component" value="Chromosome"/>
</dbReference>
<dbReference type="Gene3D" id="1.10.1790.10">
    <property type="entry name" value="PRD domain"/>
    <property type="match status" value="2"/>
</dbReference>
<keyword evidence="3" id="KW-0010">Activator</keyword>
<sequence>MARFNDIIPILEDSPGLRVPAARIARRLGVSTRTVRNYVSAANRRYGNVVTSTRAGYSLDTEAWERAGATGRRAPRPGDGPVERLAHLLRLLMTTSSGLSVFGLAEELCVSESTIESDLTRARVLLAHSGLRITRTGETVRMEGEEVAQRRLMRGLLTKAAASRRQVIDVEEVARQLDEPTLPGLRQRMISVLGDVDLVVNDRTADELVAHIAVMVERVRAGHTITWLSGASGQAVLRPMSQAVATLVEEQFGIHLPDQEITYLALLLLEKAAPAHPEGRPRPEVQAFLEPRYVRLVSDIVSRVNDNYLIDLSDERFISFLALHVRRLVDRACQHTAVPVPAGQSVKNTHPLVHELAVFIAQQVERSTGVEVAEDEIGFLAFHVGGRLLSMHEHDDQVDVTLVLPRYYDAGDVFRQAVEGVLAGRGRVGRVVADLDEVDGADEAGAGSTDAGNDGSGAGWPVGASRTVRGRGTDLVVVAGTARPFSRLSARPRRRQPRPAVVRTGVLPSHEDLERVRSAVADVAAGRRRLEVASWLAAVMDPSLFLRVEGGGQRDDVLPVMAQALVSRAAAGEGFLEQVMERERLSSTAFASGAALPHTIEMTAARSAVMVCLARQPVDWDGTPVRLVALLCLSEDSRTTFGDVFDNLVHALLDKEVVTRLAASTSYDELVQTVLEVV</sequence>
<evidence type="ECO:0000313" key="9">
    <source>
        <dbReference type="Proteomes" id="UP000273001"/>
    </source>
</evidence>
<dbReference type="SUPFAM" id="SSF63520">
    <property type="entry name" value="PTS-regulatory domain, PRD"/>
    <property type="match status" value="2"/>
</dbReference>
<reference evidence="8 9" key="1">
    <citation type="submission" date="2018-09" db="EMBL/GenBank/DDBJ databases">
        <authorList>
            <person name="Li J."/>
        </authorList>
    </citation>
    <scope>NUCLEOTIDE SEQUENCE [LARGE SCALE GENOMIC DNA]</scope>
    <source>
        <strain evidence="8 9">2129</strain>
    </source>
</reference>
<dbReference type="Pfam" id="PF05043">
    <property type="entry name" value="Mga"/>
    <property type="match status" value="1"/>
</dbReference>
<dbReference type="InterPro" id="IPR007737">
    <property type="entry name" value="Mga_HTH"/>
</dbReference>
<dbReference type="SUPFAM" id="SSF55804">
    <property type="entry name" value="Phoshotransferase/anion transport protein"/>
    <property type="match status" value="1"/>
</dbReference>
<dbReference type="PANTHER" id="PTHR30185">
    <property type="entry name" value="CRYPTIC BETA-GLUCOSIDE BGL OPERON ANTITERMINATOR"/>
    <property type="match status" value="1"/>
</dbReference>
<evidence type="ECO:0000256" key="1">
    <source>
        <dbReference type="ARBA" id="ARBA00022737"/>
    </source>
</evidence>
<dbReference type="InterPro" id="IPR036634">
    <property type="entry name" value="PRD_sf"/>
</dbReference>
<dbReference type="Gene3D" id="1.10.10.10">
    <property type="entry name" value="Winged helix-like DNA-binding domain superfamily/Winged helix DNA-binding domain"/>
    <property type="match status" value="1"/>
</dbReference>
<keyword evidence="4" id="KW-0804">Transcription</keyword>
<evidence type="ECO:0000259" key="6">
    <source>
        <dbReference type="PROSITE" id="PS51094"/>
    </source>
</evidence>
<feature type="region of interest" description="Disordered" evidence="5">
    <location>
        <begin position="441"/>
        <end position="464"/>
    </location>
</feature>
<feature type="domain" description="PTS EIIA type-2" evidence="6">
    <location>
        <begin position="537"/>
        <end position="678"/>
    </location>
</feature>
<accession>A0ABM6Z1F3</accession>
<dbReference type="InterPro" id="IPR013196">
    <property type="entry name" value="HTH_11"/>
</dbReference>
<organism evidence="8 9">
    <name type="scientific">Actinomyces lilanjuaniae</name>
    <dbReference type="NCBI Taxonomy" id="2321394"/>
    <lineage>
        <taxon>Bacteria</taxon>
        <taxon>Bacillati</taxon>
        <taxon>Actinomycetota</taxon>
        <taxon>Actinomycetes</taxon>
        <taxon>Actinomycetales</taxon>
        <taxon>Actinomycetaceae</taxon>
        <taxon>Actinomyces</taxon>
    </lineage>
</organism>
<dbReference type="InterPro" id="IPR036388">
    <property type="entry name" value="WH-like_DNA-bd_sf"/>
</dbReference>
<dbReference type="RefSeq" id="WP_120203350.1">
    <property type="nucleotide sequence ID" value="NZ_CP032514.1"/>
</dbReference>
<evidence type="ECO:0000256" key="4">
    <source>
        <dbReference type="ARBA" id="ARBA00023163"/>
    </source>
</evidence>
<protein>
    <submittedName>
        <fullName evidence="8">PRD domain-containing protein</fullName>
    </submittedName>
</protein>
<evidence type="ECO:0000256" key="5">
    <source>
        <dbReference type="SAM" id="MobiDB-lite"/>
    </source>
</evidence>
<dbReference type="Gene3D" id="3.40.930.10">
    <property type="entry name" value="Mannitol-specific EII, Chain A"/>
    <property type="match status" value="1"/>
</dbReference>
<name>A0ABM6Z1F3_9ACTO</name>
<dbReference type="Pfam" id="PF08279">
    <property type="entry name" value="HTH_11"/>
    <property type="match status" value="1"/>
</dbReference>
<keyword evidence="9" id="KW-1185">Reference proteome</keyword>
<evidence type="ECO:0000256" key="2">
    <source>
        <dbReference type="ARBA" id="ARBA00023015"/>
    </source>
</evidence>
<dbReference type="InterPro" id="IPR002178">
    <property type="entry name" value="PTS_EIIA_type-2_dom"/>
</dbReference>
<keyword evidence="2" id="KW-0805">Transcription regulation</keyword>
<dbReference type="Pfam" id="PF00359">
    <property type="entry name" value="PTS_EIIA_2"/>
    <property type="match status" value="1"/>
</dbReference>
<keyword evidence="1" id="KW-0677">Repeat</keyword>
<evidence type="ECO:0000313" key="8">
    <source>
        <dbReference type="EMBL" id="AYD89042.1"/>
    </source>
</evidence>
<dbReference type="PROSITE" id="PS51372">
    <property type="entry name" value="PRD_2"/>
    <property type="match status" value="1"/>
</dbReference>
<evidence type="ECO:0000259" key="7">
    <source>
        <dbReference type="PROSITE" id="PS51372"/>
    </source>
</evidence>
<feature type="domain" description="PRD" evidence="7">
    <location>
        <begin position="288"/>
        <end position="394"/>
    </location>
</feature>
<dbReference type="InterPro" id="IPR016152">
    <property type="entry name" value="PTrfase/Anion_transptr"/>
</dbReference>
<dbReference type="Pfam" id="PF00874">
    <property type="entry name" value="PRD"/>
    <property type="match status" value="2"/>
</dbReference>
<proteinExistence type="predicted"/>
<dbReference type="InterPro" id="IPR050661">
    <property type="entry name" value="BglG_antiterminators"/>
</dbReference>
<evidence type="ECO:0000256" key="3">
    <source>
        <dbReference type="ARBA" id="ARBA00023159"/>
    </source>
</evidence>
<dbReference type="PROSITE" id="PS51094">
    <property type="entry name" value="PTS_EIIA_TYPE_2"/>
    <property type="match status" value="1"/>
</dbReference>